<keyword evidence="1" id="KW-0812">Transmembrane</keyword>
<feature type="transmembrane region" description="Helical" evidence="1">
    <location>
        <begin position="242"/>
        <end position="265"/>
    </location>
</feature>
<feature type="transmembrane region" description="Helical" evidence="1">
    <location>
        <begin position="186"/>
        <end position="205"/>
    </location>
</feature>
<feature type="transmembrane region" description="Helical" evidence="1">
    <location>
        <begin position="285"/>
        <end position="305"/>
    </location>
</feature>
<feature type="chain" id="PRO_5046025199" description="Na+/H+ antiporter" evidence="2">
    <location>
        <begin position="27"/>
        <end position="607"/>
    </location>
</feature>
<feature type="transmembrane region" description="Helical" evidence="1">
    <location>
        <begin position="547"/>
        <end position="567"/>
    </location>
</feature>
<feature type="transmembrane region" description="Helical" evidence="1">
    <location>
        <begin position="70"/>
        <end position="93"/>
    </location>
</feature>
<evidence type="ECO:0000313" key="3">
    <source>
        <dbReference type="EMBL" id="BCS97743.1"/>
    </source>
</evidence>
<evidence type="ECO:0000313" key="4">
    <source>
        <dbReference type="Proteomes" id="UP001320148"/>
    </source>
</evidence>
<feature type="transmembrane region" description="Helical" evidence="1">
    <location>
        <begin position="484"/>
        <end position="505"/>
    </location>
</feature>
<feature type="transmembrane region" description="Helical" evidence="1">
    <location>
        <begin position="587"/>
        <end position="606"/>
    </location>
</feature>
<keyword evidence="2" id="KW-0732">Signal</keyword>
<dbReference type="InterPro" id="IPR009978">
    <property type="entry name" value="Na_H_antiport_3"/>
</dbReference>
<evidence type="ECO:0000256" key="2">
    <source>
        <dbReference type="SAM" id="SignalP"/>
    </source>
</evidence>
<protein>
    <recommendedName>
        <fullName evidence="5">Na+/H+ antiporter</fullName>
    </recommendedName>
</protein>
<feature type="transmembrane region" description="Helical" evidence="1">
    <location>
        <begin position="129"/>
        <end position="148"/>
    </location>
</feature>
<gene>
    <name evidence="3" type="ORF">DSLASN_33750</name>
</gene>
<dbReference type="Proteomes" id="UP001320148">
    <property type="component" value="Chromosome"/>
</dbReference>
<keyword evidence="1" id="KW-1133">Transmembrane helix</keyword>
<feature type="transmembrane region" description="Helical" evidence="1">
    <location>
        <begin position="433"/>
        <end position="450"/>
    </location>
</feature>
<dbReference type="RefSeq" id="WP_236889141.1">
    <property type="nucleotide sequence ID" value="NZ_AP024488.1"/>
</dbReference>
<feature type="transmembrane region" description="Helical" evidence="1">
    <location>
        <begin position="456"/>
        <end position="472"/>
    </location>
</feature>
<sequence>MIKKRKLLGIVLFSLGLVVMASLAYAAGGGGHDAPAGEVFPRALDSYEDGHSSGIFEILKGRVAQEPFNLVASLIFLFAIIHTFMAGKFLAIAHKWEHEHQEKIIRGDADKHSVSHGAELFHFLGEVEAIFGIWAITLAMSIFFFYDWHTLLNYLGHKVNFTEPMFVVVIMTLASTRPILKLAETIMWKIANLAGGTLTAWWFTILTLGPLLGSFITEPAAMTISALLLAAKFYDLNPSTKFKYATIGLLFVNISVGGTLTHFAAPPVLMVAGPWDWGMVHMLTNFGWKALVGILISNTLYFLAFKNEFKSLQEKFVLTSLKEEIGKKYFTRENLEQEFSELEHIISNKLGYTESFNEACSKIKERTRSRLREQLEERIKRKGTDPELVREAFNERFEEIKRREMRKTIPGLMPADERADFYDPEWDKRDDPVPGWVVIVHVLFMVWTIANAHYPALFICGMLFFLGFAQVTSPFQNRIDLKPALLVGFFLGGLVIHGGVQGWWIAPVLGNLGELTLMMSATVLTAFNDNAAITFLSTLVPNFTDPLKYAVVAGAVAGGGLTVIANAPNPAGQAILKKYFKNGVNPGGLAIAAAIPTLVVLLCFLFL</sequence>
<accession>A0ABM7PKL5</accession>
<dbReference type="EMBL" id="AP024488">
    <property type="protein sequence ID" value="BCS97743.1"/>
    <property type="molecule type" value="Genomic_DNA"/>
</dbReference>
<feature type="signal peptide" evidence="2">
    <location>
        <begin position="1"/>
        <end position="26"/>
    </location>
</feature>
<dbReference type="Pfam" id="PF07399">
    <property type="entry name" value="Na_H_antiport_3"/>
    <property type="match status" value="2"/>
</dbReference>
<keyword evidence="4" id="KW-1185">Reference proteome</keyword>
<organism evidence="3 4">
    <name type="scientific">Desulfoluna limicola</name>
    <dbReference type="NCBI Taxonomy" id="2810562"/>
    <lineage>
        <taxon>Bacteria</taxon>
        <taxon>Pseudomonadati</taxon>
        <taxon>Thermodesulfobacteriota</taxon>
        <taxon>Desulfobacteria</taxon>
        <taxon>Desulfobacterales</taxon>
        <taxon>Desulfolunaceae</taxon>
        <taxon>Desulfoluna</taxon>
    </lineage>
</organism>
<keyword evidence="1" id="KW-0472">Membrane</keyword>
<feature type="transmembrane region" description="Helical" evidence="1">
    <location>
        <begin position="154"/>
        <end position="174"/>
    </location>
</feature>
<evidence type="ECO:0000256" key="1">
    <source>
        <dbReference type="SAM" id="Phobius"/>
    </source>
</evidence>
<evidence type="ECO:0008006" key="5">
    <source>
        <dbReference type="Google" id="ProtNLM"/>
    </source>
</evidence>
<feature type="transmembrane region" description="Helical" evidence="1">
    <location>
        <begin position="517"/>
        <end position="540"/>
    </location>
</feature>
<proteinExistence type="predicted"/>
<feature type="transmembrane region" description="Helical" evidence="1">
    <location>
        <begin position="211"/>
        <end position="230"/>
    </location>
</feature>
<reference evidence="3 4" key="1">
    <citation type="submission" date="2021-02" db="EMBL/GenBank/DDBJ databases">
        <title>Complete genome of Desulfoluna sp. strain ASN36.</title>
        <authorList>
            <person name="Takahashi A."/>
            <person name="Kojima H."/>
            <person name="Fukui M."/>
        </authorList>
    </citation>
    <scope>NUCLEOTIDE SEQUENCE [LARGE SCALE GENOMIC DNA]</scope>
    <source>
        <strain evidence="3 4">ASN36</strain>
    </source>
</reference>
<name>A0ABM7PKL5_9BACT</name>